<dbReference type="InterPro" id="IPR027417">
    <property type="entry name" value="P-loop_NTPase"/>
</dbReference>
<gene>
    <name evidence="1" type="ORF">JQ615_18095</name>
</gene>
<accession>A0ABS5FKJ0</accession>
<evidence type="ECO:0000313" key="2">
    <source>
        <dbReference type="Proteomes" id="UP001315278"/>
    </source>
</evidence>
<keyword evidence="2" id="KW-1185">Reference proteome</keyword>
<dbReference type="Proteomes" id="UP001315278">
    <property type="component" value="Unassembled WGS sequence"/>
</dbReference>
<dbReference type="EMBL" id="JAFCJH010000017">
    <property type="protein sequence ID" value="MBR0797303.1"/>
    <property type="molecule type" value="Genomic_DNA"/>
</dbReference>
<dbReference type="Gene3D" id="3.30.420.240">
    <property type="match status" value="1"/>
</dbReference>
<proteinExistence type="predicted"/>
<protein>
    <recommendedName>
        <fullName evidence="3">Terminase</fullName>
    </recommendedName>
</protein>
<sequence>MKPRVSIRHALENTELLGSVLAGQSWEAWRAVLIAAMGEALTDGERAIFTQVTGRPSEPLERVEELWAACGRRGGKTRAAAALAAYLACCCDYSDKLAVGERGLILLIAQNTKQATVAFNYLAGVFKAVPALAELVENETADTLSLSNGIDVEVRAASFKGLRGVTSVAIIADEIAFWSVEGAANPDSEILNAVRPSLATTAGPLICISSPHARRGELWNTYRRAFGPGGDPKILVLQAASRTMNPSLPQSVVDRAIERDPAAASAEYLAVFRVDLEPFVSREVAEAAVDPGVFERAPIDGVIYRGFVDPSGGSMDSMTVGIAHAEGRVLILDAVREFKPPFSPEAVTAEIAALMKRYRLSEVVGDRYAGEWPREAFSRHGVTYRLSDKTCSEIYGALLPELNSRSVALLDNQRLVTQLCSLERRTSRGGRDQISHGPGQHDDLINGAAGALMLAKPRTVQQLPDLGMPVQVGTGGLSVPSIGSPSGGNYDEFYTPGATNCIW</sequence>
<evidence type="ECO:0000313" key="1">
    <source>
        <dbReference type="EMBL" id="MBR0797303.1"/>
    </source>
</evidence>
<evidence type="ECO:0008006" key="3">
    <source>
        <dbReference type="Google" id="ProtNLM"/>
    </source>
</evidence>
<reference evidence="2" key="1">
    <citation type="journal article" date="2021" name="ISME J.">
        <title>Evolutionary origin and ecological implication of a unique nif island in free-living Bradyrhizobium lineages.</title>
        <authorList>
            <person name="Tao J."/>
        </authorList>
    </citation>
    <scope>NUCLEOTIDE SEQUENCE [LARGE SCALE GENOMIC DNA]</scope>
    <source>
        <strain evidence="2">SZCCT0434</strain>
    </source>
</reference>
<dbReference type="Gene3D" id="3.40.50.300">
    <property type="entry name" value="P-loop containing nucleotide triphosphate hydrolases"/>
    <property type="match status" value="1"/>
</dbReference>
<organism evidence="1 2">
    <name type="scientific">Bradyrhizobium jicamae</name>
    <dbReference type="NCBI Taxonomy" id="280332"/>
    <lineage>
        <taxon>Bacteria</taxon>
        <taxon>Pseudomonadati</taxon>
        <taxon>Pseudomonadota</taxon>
        <taxon>Alphaproteobacteria</taxon>
        <taxon>Hyphomicrobiales</taxon>
        <taxon>Nitrobacteraceae</taxon>
        <taxon>Bradyrhizobium</taxon>
    </lineage>
</organism>
<name>A0ABS5FKJ0_9BRAD</name>
<dbReference type="RefSeq" id="WP_212493240.1">
    <property type="nucleotide sequence ID" value="NZ_JAFCJH010000017.1"/>
</dbReference>
<comment type="caution">
    <text evidence="1">The sequence shown here is derived from an EMBL/GenBank/DDBJ whole genome shotgun (WGS) entry which is preliminary data.</text>
</comment>